<reference evidence="14 15" key="1">
    <citation type="submission" date="2017-07" db="EMBL/GenBank/DDBJ databases">
        <title>Mechanisms for carbon and nitrogen cycling indicate functional differentiation within the Candidate Phyla Radiation.</title>
        <authorList>
            <person name="Danczak R.E."/>
            <person name="Johnston M.D."/>
            <person name="Kenah C."/>
            <person name="Slattery M."/>
            <person name="Wrighton K.C."/>
            <person name="Wilkins M.J."/>
        </authorList>
    </citation>
    <scope>NUCLEOTIDE SEQUENCE [LARGE SCALE GENOMIC DNA]</scope>
    <source>
        <strain evidence="14">Licking1014_7</strain>
    </source>
</reference>
<organism evidence="14 15">
    <name type="scientific">Candidatus Berkelbacteria bacterium Licking1014_7</name>
    <dbReference type="NCBI Taxonomy" id="2017147"/>
    <lineage>
        <taxon>Bacteria</taxon>
        <taxon>Candidatus Berkelbacteria</taxon>
    </lineage>
</organism>
<dbReference type="SUPFAM" id="SSF52374">
    <property type="entry name" value="Nucleotidylyl transferase"/>
    <property type="match status" value="1"/>
</dbReference>
<evidence type="ECO:0000256" key="6">
    <source>
        <dbReference type="ARBA" id="ARBA00022840"/>
    </source>
</evidence>
<feature type="domain" description="Arginyl tRNA synthetase N-terminal" evidence="13">
    <location>
        <begin position="2"/>
        <end position="82"/>
    </location>
</feature>
<dbReference type="SUPFAM" id="SSF47323">
    <property type="entry name" value="Anticodon-binding domain of a subclass of class I aminoacyl-tRNA synthetases"/>
    <property type="match status" value="1"/>
</dbReference>
<evidence type="ECO:0000256" key="9">
    <source>
        <dbReference type="ARBA" id="ARBA00049339"/>
    </source>
</evidence>
<dbReference type="InterPro" id="IPR001278">
    <property type="entry name" value="Arg-tRNA-ligase"/>
</dbReference>
<evidence type="ECO:0000256" key="5">
    <source>
        <dbReference type="ARBA" id="ARBA00022741"/>
    </source>
</evidence>
<dbReference type="InterPro" id="IPR001412">
    <property type="entry name" value="aa-tRNA-synth_I_CS"/>
</dbReference>
<proteinExistence type="inferred from homology"/>
<comment type="caution">
    <text evidence="14">The sequence shown here is derived from an EMBL/GenBank/DDBJ whole genome shotgun (WGS) entry which is preliminary data.</text>
</comment>
<dbReference type="PRINTS" id="PR01038">
    <property type="entry name" value="TRNASYNTHARG"/>
</dbReference>
<accession>A0A554LK05</accession>
<evidence type="ECO:0000313" key="15">
    <source>
        <dbReference type="Proteomes" id="UP000315689"/>
    </source>
</evidence>
<dbReference type="InterPro" id="IPR008909">
    <property type="entry name" value="DALR_anticod-bd"/>
</dbReference>
<dbReference type="InterPro" id="IPR014729">
    <property type="entry name" value="Rossmann-like_a/b/a_fold"/>
</dbReference>
<dbReference type="InterPro" id="IPR009080">
    <property type="entry name" value="tRNAsynth_Ia_anticodon-bd"/>
</dbReference>
<keyword evidence="4 11" id="KW-0436">Ligase</keyword>
<evidence type="ECO:0000256" key="11">
    <source>
        <dbReference type="RuleBase" id="RU363038"/>
    </source>
</evidence>
<dbReference type="GO" id="GO:0005737">
    <property type="term" value="C:cytoplasm"/>
    <property type="evidence" value="ECO:0007669"/>
    <property type="project" value="UniProtKB-UniRule"/>
</dbReference>
<dbReference type="PANTHER" id="PTHR11956:SF5">
    <property type="entry name" value="ARGININE--TRNA LIGASE, CYTOPLASMIC"/>
    <property type="match status" value="1"/>
</dbReference>
<dbReference type="Gene3D" id="3.40.50.620">
    <property type="entry name" value="HUPs"/>
    <property type="match status" value="1"/>
</dbReference>
<dbReference type="GO" id="GO:0004814">
    <property type="term" value="F:arginine-tRNA ligase activity"/>
    <property type="evidence" value="ECO:0007669"/>
    <property type="project" value="UniProtKB-UniRule"/>
</dbReference>
<protein>
    <recommendedName>
        <fullName evidence="2 10">Arginine--tRNA ligase</fullName>
        <ecNumber evidence="2 10">6.1.1.19</ecNumber>
    </recommendedName>
</protein>
<name>A0A554LK05_9BACT</name>
<dbReference type="Pfam" id="PF03485">
    <property type="entry name" value="Arg_tRNA_synt_N"/>
    <property type="match status" value="1"/>
</dbReference>
<dbReference type="SUPFAM" id="SSF55190">
    <property type="entry name" value="Arginyl-tRNA synthetase (ArgRS), N-terminal 'additional' domain"/>
    <property type="match status" value="1"/>
</dbReference>
<dbReference type="AlphaFoldDB" id="A0A554LK05"/>
<evidence type="ECO:0000256" key="4">
    <source>
        <dbReference type="ARBA" id="ARBA00022598"/>
    </source>
</evidence>
<evidence type="ECO:0000259" key="13">
    <source>
        <dbReference type="SMART" id="SM01016"/>
    </source>
</evidence>
<keyword evidence="5 11" id="KW-0547">Nucleotide-binding</keyword>
<gene>
    <name evidence="14" type="ORF">CEN89_187</name>
</gene>
<dbReference type="PANTHER" id="PTHR11956">
    <property type="entry name" value="ARGINYL-TRNA SYNTHETASE"/>
    <property type="match status" value="1"/>
</dbReference>
<dbReference type="InterPro" id="IPR005148">
    <property type="entry name" value="Arg-tRNA-synth_N"/>
</dbReference>
<dbReference type="InterPro" id="IPR035684">
    <property type="entry name" value="ArgRS_core"/>
</dbReference>
<evidence type="ECO:0000256" key="8">
    <source>
        <dbReference type="ARBA" id="ARBA00023146"/>
    </source>
</evidence>
<dbReference type="SMART" id="SM00836">
    <property type="entry name" value="DALR_1"/>
    <property type="match status" value="1"/>
</dbReference>
<sequence length="532" mass="61244">MDLVKKVIDGAVLRLYKLRSQKYSLDYKEQFGDLSTNLAFVLSSQIKDAPQKIAIAIKQKIEKEKFFEKVEIANAGFLNFTLSGDTIMKMLESENFNHSKKSDRKKIQIEFISANPTGPLTLGNARNAFTGDAIAKILRWSGQDVQTEYYVNDMGNQIETLGESVINSKLKTQMSKPPLKNQKFYVGEYIEEIGKRINGKNVQQIGERGAKIILQDYIKPLIKKLKIHFDRWQSEKALHQRYDIEQEVEKLRSQKFIQEKEGALWFLTKKFGDDKDRVLKKKNGQWTYLASDLLYLIDRKKRGFDKIIILLGADHSGYIKRILALGQSLGFKKDQIKILICQLARIKKGEKSLRMSKRAGNVIYLDELVGKVGLDASRYFFLEKNPNTHLDFDGQKALKRDLTNPVYYIQYGYVRAQSILRKCQISNIPAPKQAGKYQTNFKSQILNSQEKRLALKILALRPALSDISQTLEIYRLPHLALDLTRAFSNFYEKERVIDGETVNPLNLLLTQKFYTSIDLLLDMMGISKPEKM</sequence>
<dbReference type="Gene3D" id="1.10.730.10">
    <property type="entry name" value="Isoleucyl-tRNA Synthetase, Domain 1"/>
    <property type="match status" value="1"/>
</dbReference>
<evidence type="ECO:0000256" key="7">
    <source>
        <dbReference type="ARBA" id="ARBA00022917"/>
    </source>
</evidence>
<dbReference type="CDD" id="cd00671">
    <property type="entry name" value="ArgRS_core"/>
    <property type="match status" value="1"/>
</dbReference>
<dbReference type="EMBL" id="VMGK01000005">
    <property type="protein sequence ID" value="TSC93177.1"/>
    <property type="molecule type" value="Genomic_DNA"/>
</dbReference>
<dbReference type="Pfam" id="PF00750">
    <property type="entry name" value="tRNA-synt_1d"/>
    <property type="match status" value="1"/>
</dbReference>
<dbReference type="NCBIfam" id="TIGR00456">
    <property type="entry name" value="argS"/>
    <property type="match status" value="1"/>
</dbReference>
<dbReference type="SMART" id="SM01016">
    <property type="entry name" value="Arg_tRNA_synt_N"/>
    <property type="match status" value="1"/>
</dbReference>
<dbReference type="GO" id="GO:0006420">
    <property type="term" value="P:arginyl-tRNA aminoacylation"/>
    <property type="evidence" value="ECO:0007669"/>
    <property type="project" value="UniProtKB-UniRule"/>
</dbReference>
<evidence type="ECO:0000256" key="3">
    <source>
        <dbReference type="ARBA" id="ARBA00022490"/>
    </source>
</evidence>
<evidence type="ECO:0000256" key="10">
    <source>
        <dbReference type="NCBIfam" id="TIGR00456"/>
    </source>
</evidence>
<evidence type="ECO:0000313" key="14">
    <source>
        <dbReference type="EMBL" id="TSC93177.1"/>
    </source>
</evidence>
<keyword evidence="3" id="KW-0963">Cytoplasm</keyword>
<comment type="similarity">
    <text evidence="1 11">Belongs to the class-I aminoacyl-tRNA synthetase family.</text>
</comment>
<evidence type="ECO:0000256" key="2">
    <source>
        <dbReference type="ARBA" id="ARBA00012837"/>
    </source>
</evidence>
<feature type="domain" description="DALR anticodon binding" evidence="12">
    <location>
        <begin position="409"/>
        <end position="532"/>
    </location>
</feature>
<dbReference type="InterPro" id="IPR036695">
    <property type="entry name" value="Arg-tRNA-synth_N_sf"/>
</dbReference>
<keyword evidence="7 11" id="KW-0648">Protein biosynthesis</keyword>
<dbReference type="GO" id="GO:0005524">
    <property type="term" value="F:ATP binding"/>
    <property type="evidence" value="ECO:0007669"/>
    <property type="project" value="UniProtKB-KW"/>
</dbReference>
<dbReference type="Proteomes" id="UP000315689">
    <property type="component" value="Unassembled WGS sequence"/>
</dbReference>
<dbReference type="PROSITE" id="PS00178">
    <property type="entry name" value="AA_TRNA_LIGASE_I"/>
    <property type="match status" value="1"/>
</dbReference>
<dbReference type="EC" id="6.1.1.19" evidence="2 10"/>
<keyword evidence="6 11" id="KW-0067">ATP-binding</keyword>
<dbReference type="Gene3D" id="3.30.1360.70">
    <property type="entry name" value="Arginyl tRNA synthetase N-terminal domain"/>
    <property type="match status" value="1"/>
</dbReference>
<comment type="catalytic activity">
    <reaction evidence="9">
        <text>tRNA(Arg) + L-arginine + ATP = L-arginyl-tRNA(Arg) + AMP + diphosphate</text>
        <dbReference type="Rhea" id="RHEA:20301"/>
        <dbReference type="Rhea" id="RHEA-COMP:9658"/>
        <dbReference type="Rhea" id="RHEA-COMP:9673"/>
        <dbReference type="ChEBI" id="CHEBI:30616"/>
        <dbReference type="ChEBI" id="CHEBI:32682"/>
        <dbReference type="ChEBI" id="CHEBI:33019"/>
        <dbReference type="ChEBI" id="CHEBI:78442"/>
        <dbReference type="ChEBI" id="CHEBI:78513"/>
        <dbReference type="ChEBI" id="CHEBI:456215"/>
        <dbReference type="EC" id="6.1.1.19"/>
    </reaction>
</comment>
<evidence type="ECO:0000259" key="12">
    <source>
        <dbReference type="SMART" id="SM00836"/>
    </source>
</evidence>
<dbReference type="Pfam" id="PF05746">
    <property type="entry name" value="DALR_1"/>
    <property type="match status" value="1"/>
</dbReference>
<evidence type="ECO:0000256" key="1">
    <source>
        <dbReference type="ARBA" id="ARBA00005594"/>
    </source>
</evidence>
<keyword evidence="8 11" id="KW-0030">Aminoacyl-tRNA synthetase</keyword>